<feature type="domain" description="AMP-dependent synthetase/ligase" evidence="6">
    <location>
        <begin position="107"/>
        <end position="324"/>
    </location>
</feature>
<keyword evidence="5" id="KW-0472">Membrane</keyword>
<keyword evidence="5" id="KW-0812">Transmembrane</keyword>
<comment type="similarity">
    <text evidence="2">Belongs to the ATP-dependent AMP-binding enzyme family.</text>
</comment>
<name>A0A9J2P7V6_ASCLU</name>
<proteinExistence type="inferred from homology"/>
<dbReference type="FunFam" id="3.30.300.30:FF:000007">
    <property type="entry name" value="4-coumarate--CoA ligase 2"/>
    <property type="match status" value="1"/>
</dbReference>
<dbReference type="InterPro" id="IPR025110">
    <property type="entry name" value="AMP-bd_C"/>
</dbReference>
<dbReference type="InterPro" id="IPR000873">
    <property type="entry name" value="AMP-dep_synth/lig_dom"/>
</dbReference>
<dbReference type="GO" id="GO:0005777">
    <property type="term" value="C:peroxisome"/>
    <property type="evidence" value="ECO:0007669"/>
    <property type="project" value="UniProtKB-SubCell"/>
</dbReference>
<sequence>MQIDPDSGSAITYGDLSIRVERMRSALYRIGVAHGDVMGTYAGNSSDFIIFCIAATSIGAIVTPINPAYKTYEVEKYFYEANVKWAVTEEHYFEKLSKSVILHSVQAFIFFSSGTTDQPKGAILSNRSLIAAIEIVRIAQNTKTDGYQMVILDERDIVYGVLPYFHAGGLLTVFCMLVQGVQLLINRKFDGTKFLETIEKYKVTTLNLVPPVLNFLADSPLVQTHNLSTLKHIFVGAAHVEASLLEKIKQKLQVTNMIELYGLTEAGAMIFMHPANCEIRPGSCGIPLPGVACKVIDVQEKTVCGPLQTGELWIKTSTMMSSYLRGNEHPDTFIQNGWFQTGDIGYYDEDKFFYIIGRTKETIKVRGWQVSPHEIEETILQLPEVEQCAVIGIPDEHAGEVPRAYVILKKGTHLCAEDIHKIIEEKLASYKRLTGGIEFINDIPMTASGKIARNQLLANFLSFAKK</sequence>
<keyword evidence="4" id="KW-0576">Peroxisome</keyword>
<dbReference type="Proteomes" id="UP000036681">
    <property type="component" value="Unplaced"/>
</dbReference>
<dbReference type="GO" id="GO:0016405">
    <property type="term" value="F:CoA-ligase activity"/>
    <property type="evidence" value="ECO:0007669"/>
    <property type="project" value="TreeGrafter"/>
</dbReference>
<feature type="transmembrane region" description="Helical" evidence="5">
    <location>
        <begin position="48"/>
        <end position="69"/>
    </location>
</feature>
<organism evidence="8 9">
    <name type="scientific">Ascaris lumbricoides</name>
    <name type="common">Giant roundworm</name>
    <dbReference type="NCBI Taxonomy" id="6252"/>
    <lineage>
        <taxon>Eukaryota</taxon>
        <taxon>Metazoa</taxon>
        <taxon>Ecdysozoa</taxon>
        <taxon>Nematoda</taxon>
        <taxon>Chromadorea</taxon>
        <taxon>Rhabditida</taxon>
        <taxon>Spirurina</taxon>
        <taxon>Ascaridomorpha</taxon>
        <taxon>Ascaridoidea</taxon>
        <taxon>Ascarididae</taxon>
        <taxon>Ascaris</taxon>
    </lineage>
</organism>
<dbReference type="Pfam" id="PF13193">
    <property type="entry name" value="AMP-binding_C"/>
    <property type="match status" value="1"/>
</dbReference>
<comment type="subcellular location">
    <subcellularLocation>
        <location evidence="1">Peroxisome</location>
    </subcellularLocation>
</comment>
<evidence type="ECO:0000256" key="4">
    <source>
        <dbReference type="ARBA" id="ARBA00023140"/>
    </source>
</evidence>
<dbReference type="SUPFAM" id="SSF56801">
    <property type="entry name" value="Acetyl-CoA synthetase-like"/>
    <property type="match status" value="1"/>
</dbReference>
<accession>A0A9J2P7V6</accession>
<evidence type="ECO:0000259" key="6">
    <source>
        <dbReference type="Pfam" id="PF00501"/>
    </source>
</evidence>
<evidence type="ECO:0000256" key="5">
    <source>
        <dbReference type="SAM" id="Phobius"/>
    </source>
</evidence>
<dbReference type="InterPro" id="IPR045851">
    <property type="entry name" value="AMP-bd_C_sf"/>
</dbReference>
<dbReference type="PANTHER" id="PTHR24096">
    <property type="entry name" value="LONG-CHAIN-FATTY-ACID--COA LIGASE"/>
    <property type="match status" value="1"/>
</dbReference>
<evidence type="ECO:0000313" key="8">
    <source>
        <dbReference type="Proteomes" id="UP000036681"/>
    </source>
</evidence>
<dbReference type="InterPro" id="IPR042099">
    <property type="entry name" value="ANL_N_sf"/>
</dbReference>
<evidence type="ECO:0000313" key="9">
    <source>
        <dbReference type="WBParaSite" id="ALUE_0000596501-mRNA-1"/>
    </source>
</evidence>
<keyword evidence="8" id="KW-1185">Reference proteome</keyword>
<reference evidence="9" key="1">
    <citation type="submission" date="2023-03" db="UniProtKB">
        <authorList>
            <consortium name="WormBaseParasite"/>
        </authorList>
    </citation>
    <scope>IDENTIFICATION</scope>
</reference>
<dbReference type="AlphaFoldDB" id="A0A9J2P7V6"/>
<protein>
    <submittedName>
        <fullName evidence="9">AMP-dependent synthetase/ligase domain-containing protein</fullName>
    </submittedName>
</protein>
<dbReference type="Gene3D" id="3.40.50.12780">
    <property type="entry name" value="N-terminal domain of ligase-like"/>
    <property type="match status" value="1"/>
</dbReference>
<evidence type="ECO:0000256" key="2">
    <source>
        <dbReference type="ARBA" id="ARBA00006432"/>
    </source>
</evidence>
<dbReference type="WBParaSite" id="ALUE_0000596501-mRNA-1">
    <property type="protein sequence ID" value="ALUE_0000596501-mRNA-1"/>
    <property type="gene ID" value="ALUE_0000596501"/>
</dbReference>
<dbReference type="Gene3D" id="3.30.300.30">
    <property type="match status" value="1"/>
</dbReference>
<dbReference type="Pfam" id="PF00501">
    <property type="entry name" value="AMP-binding"/>
    <property type="match status" value="2"/>
</dbReference>
<feature type="domain" description="AMP-dependent synthetase/ligase" evidence="6">
    <location>
        <begin position="7"/>
        <end position="91"/>
    </location>
</feature>
<evidence type="ECO:0000256" key="1">
    <source>
        <dbReference type="ARBA" id="ARBA00004275"/>
    </source>
</evidence>
<feature type="domain" description="AMP-binding enzyme C-terminal" evidence="7">
    <location>
        <begin position="374"/>
        <end position="450"/>
    </location>
</feature>
<feature type="transmembrane region" description="Helical" evidence="5">
    <location>
        <begin position="164"/>
        <end position="185"/>
    </location>
</feature>
<dbReference type="PANTHER" id="PTHR24096:SF149">
    <property type="entry name" value="AMP-BINDING DOMAIN-CONTAINING PROTEIN-RELATED"/>
    <property type="match status" value="1"/>
</dbReference>
<keyword evidence="5" id="KW-1133">Transmembrane helix</keyword>
<evidence type="ECO:0000259" key="7">
    <source>
        <dbReference type="Pfam" id="PF13193"/>
    </source>
</evidence>
<evidence type="ECO:0000256" key="3">
    <source>
        <dbReference type="ARBA" id="ARBA00022598"/>
    </source>
</evidence>
<keyword evidence="3" id="KW-0436">Ligase</keyword>